<evidence type="ECO:0000259" key="10">
    <source>
        <dbReference type="PROSITE" id="PS51758"/>
    </source>
</evidence>
<dbReference type="PANTHER" id="PTHR14009:SF6">
    <property type="entry name" value="LETM1 RBD DOMAIN-CONTAINING PROTEIN"/>
    <property type="match status" value="1"/>
</dbReference>
<dbReference type="InterPro" id="IPR044202">
    <property type="entry name" value="LETM1/MDM38-like"/>
</dbReference>
<keyword evidence="4 9" id="KW-1133">Transmembrane helix</keyword>
<feature type="domain" description="Letm1 RBD" evidence="10">
    <location>
        <begin position="117"/>
        <end position="309"/>
    </location>
</feature>
<evidence type="ECO:0000313" key="12">
    <source>
        <dbReference type="Proteomes" id="UP001197093"/>
    </source>
</evidence>
<dbReference type="PROSITE" id="PS51758">
    <property type="entry name" value="LETM1_RBD"/>
    <property type="match status" value="1"/>
</dbReference>
<comment type="caution">
    <text evidence="11">The sequence shown here is derived from an EMBL/GenBank/DDBJ whole genome shotgun (WGS) entry which is preliminary data.</text>
</comment>
<dbReference type="EMBL" id="JAHCVI010000001">
    <property type="protein sequence ID" value="KAG7293782.1"/>
    <property type="molecule type" value="Genomic_DNA"/>
</dbReference>
<evidence type="ECO:0000256" key="5">
    <source>
        <dbReference type="ARBA" id="ARBA00023128"/>
    </source>
</evidence>
<dbReference type="AlphaFoldDB" id="A0AAD4F8K9"/>
<proteinExistence type="predicted"/>
<keyword evidence="6 9" id="KW-0472">Membrane</keyword>
<feature type="transmembrane region" description="Helical" evidence="9">
    <location>
        <begin position="121"/>
        <end position="142"/>
    </location>
</feature>
<evidence type="ECO:0000256" key="9">
    <source>
        <dbReference type="SAM" id="Phobius"/>
    </source>
</evidence>
<name>A0AAD4F8K9_9PEZI</name>
<keyword evidence="3" id="KW-0999">Mitochondrion inner membrane</keyword>
<dbReference type="GO" id="GO:0043022">
    <property type="term" value="F:ribosome binding"/>
    <property type="evidence" value="ECO:0007669"/>
    <property type="project" value="InterPro"/>
</dbReference>
<dbReference type="Proteomes" id="UP001197093">
    <property type="component" value="Unassembled WGS sequence"/>
</dbReference>
<accession>A0AAD4F8K9</accession>
<evidence type="ECO:0000256" key="3">
    <source>
        <dbReference type="ARBA" id="ARBA00022792"/>
    </source>
</evidence>
<sequence>MDVDLHIGYVKTQTHALTPSPSPSATANPPATTRPPPLNLPTRPAEADTSPKAKFSHLFATGVAYLKFYKTGVKHIYTNTRLLYSSSSATKDPELAAARPAPGTRAHFLLRLRWRYDVRRLPLFAVILVVCGEFTPLVVLALPRAVPGPCRIPRQVEGLLRGVERGGGRLGRWRRRRLRRRLGGIKKGGGWERGRGGGGGERGARILGLSARAWTPGFLVRKRVAERLGYLREDDALLVEAGGAKGLVDEEVRLACADRGVDVLGREVEELRSVLGRWLRLTNARRLGEEGREKAVTRLLLAKDSEWEG</sequence>
<dbReference type="PANTHER" id="PTHR14009">
    <property type="entry name" value="LEUCINE ZIPPER-EF-HAND CONTAINING TRANSMEMBRANE PROTEIN"/>
    <property type="match status" value="1"/>
</dbReference>
<evidence type="ECO:0000313" key="11">
    <source>
        <dbReference type="EMBL" id="KAG7293782.1"/>
    </source>
</evidence>
<organism evidence="11 12">
    <name type="scientific">Staphylotrichum longicolle</name>
    <dbReference type="NCBI Taxonomy" id="669026"/>
    <lineage>
        <taxon>Eukaryota</taxon>
        <taxon>Fungi</taxon>
        <taxon>Dikarya</taxon>
        <taxon>Ascomycota</taxon>
        <taxon>Pezizomycotina</taxon>
        <taxon>Sordariomycetes</taxon>
        <taxon>Sordariomycetidae</taxon>
        <taxon>Sordariales</taxon>
        <taxon>Chaetomiaceae</taxon>
        <taxon>Staphylotrichum</taxon>
    </lineage>
</organism>
<gene>
    <name evidence="11" type="ORF">NEMBOFW57_003839</name>
</gene>
<comment type="subcellular location">
    <subcellularLocation>
        <location evidence="1">Mitochondrion inner membrane</location>
        <topology evidence="1">Single-pass membrane protein</topology>
    </subcellularLocation>
</comment>
<protein>
    <recommendedName>
        <fullName evidence="10">Letm1 RBD domain-containing protein</fullName>
    </recommendedName>
</protein>
<dbReference type="GO" id="GO:0030003">
    <property type="term" value="P:intracellular monoatomic cation homeostasis"/>
    <property type="evidence" value="ECO:0007669"/>
    <property type="project" value="TreeGrafter"/>
</dbReference>
<evidence type="ECO:0000256" key="1">
    <source>
        <dbReference type="ARBA" id="ARBA00004434"/>
    </source>
</evidence>
<keyword evidence="5 7" id="KW-0496">Mitochondrion</keyword>
<reference evidence="11" key="1">
    <citation type="submission" date="2023-02" db="EMBL/GenBank/DDBJ databases">
        <authorList>
            <person name="Palmer J.M."/>
        </authorList>
    </citation>
    <scope>NUCLEOTIDE SEQUENCE</scope>
    <source>
        <strain evidence="11">FW57</strain>
    </source>
</reference>
<evidence type="ECO:0000256" key="6">
    <source>
        <dbReference type="ARBA" id="ARBA00023136"/>
    </source>
</evidence>
<dbReference type="Pfam" id="PF07766">
    <property type="entry name" value="LETM1_RBD"/>
    <property type="match status" value="1"/>
</dbReference>
<evidence type="ECO:0000256" key="4">
    <source>
        <dbReference type="ARBA" id="ARBA00022989"/>
    </source>
</evidence>
<feature type="region of interest" description="Disordered" evidence="8">
    <location>
        <begin position="12"/>
        <end position="49"/>
    </location>
</feature>
<keyword evidence="12" id="KW-1185">Reference proteome</keyword>
<dbReference type="GO" id="GO:0005743">
    <property type="term" value="C:mitochondrial inner membrane"/>
    <property type="evidence" value="ECO:0007669"/>
    <property type="project" value="UniProtKB-SubCell"/>
</dbReference>
<feature type="compositionally biased region" description="Low complexity" evidence="8">
    <location>
        <begin position="16"/>
        <end position="31"/>
    </location>
</feature>
<evidence type="ECO:0000256" key="8">
    <source>
        <dbReference type="SAM" id="MobiDB-lite"/>
    </source>
</evidence>
<dbReference type="InterPro" id="IPR033122">
    <property type="entry name" value="LETM1-like_RBD"/>
</dbReference>
<keyword evidence="2 9" id="KW-0812">Transmembrane</keyword>
<evidence type="ECO:0000256" key="7">
    <source>
        <dbReference type="PROSITE-ProRule" id="PRU01094"/>
    </source>
</evidence>
<evidence type="ECO:0000256" key="2">
    <source>
        <dbReference type="ARBA" id="ARBA00022692"/>
    </source>
</evidence>